<evidence type="ECO:0000259" key="3">
    <source>
        <dbReference type="Pfam" id="PF00884"/>
    </source>
</evidence>
<proteinExistence type="predicted"/>
<organism evidence="4 5">
    <name type="scientific">Oceanibacterium hippocampi</name>
    <dbReference type="NCBI Taxonomy" id="745714"/>
    <lineage>
        <taxon>Bacteria</taxon>
        <taxon>Pseudomonadati</taxon>
        <taxon>Pseudomonadota</taxon>
        <taxon>Alphaproteobacteria</taxon>
        <taxon>Sneathiellales</taxon>
        <taxon>Sneathiellaceae</taxon>
        <taxon>Oceanibacterium</taxon>
    </lineage>
</organism>
<dbReference type="RefSeq" id="WP_217807859.1">
    <property type="nucleotide sequence ID" value="NZ_FWFR01000001.1"/>
</dbReference>
<gene>
    <name evidence="4" type="ORF">OCH7691_01600</name>
</gene>
<dbReference type="GO" id="GO:0005737">
    <property type="term" value="C:cytoplasm"/>
    <property type="evidence" value="ECO:0007669"/>
    <property type="project" value="TreeGrafter"/>
</dbReference>
<dbReference type="InterPro" id="IPR000917">
    <property type="entry name" value="Sulfatase_N"/>
</dbReference>
<dbReference type="AlphaFoldDB" id="A0A1Y5SE43"/>
<accession>A0A1Y5SE43</accession>
<sequence length="505" mass="56841">MNILLITADQWRGDCLSALGHPCLRTPALDRLAAGGVLFRNHYAQCVPCGPSRASLLTGMYLQNHRSGINGTPLDARFTNLALEARAAGYRPALFGYTDTSPDPRGLAPGDPRLRTYENPLPGFDHLLDTADYGGDWFDHLAELGYALPDNHLQIYRPADDADVVTRGPTWPPTRFPVEHSETTFVAERALDWLRDRDEKPWFLHLSFLRPHPPYRAPAPYHAMYDPADAPPPVRRESAEAEAAIHPWLAWCLKQGYHGYGADLGHTAQIRATYYGLMSQVDDQLARIFAALEASGQDAETLIVFTSDHGELAGDHWLLGKVGWFDATYHIPLIVRDPRREADPARGRVVDRFTESVDIMPTILDLLGRGIPRQCDGRSLRPFLENRTPEDWRRYVHFECDFRDPELHLAERALGLQGDDCLFNVIRDERGKYVHFRALPPLFFDLESDPGELTDRAGDPAMAQRVLDYAQAMLTWRMGNDERTLTHIKLAHDGPVSDPGERSGD</sequence>
<keyword evidence="2 4" id="KW-0378">Hydrolase</keyword>
<dbReference type="EC" id="3.1.6.1" evidence="4"/>
<dbReference type="Pfam" id="PF00884">
    <property type="entry name" value="Sulfatase"/>
    <property type="match status" value="1"/>
</dbReference>
<evidence type="ECO:0000313" key="4">
    <source>
        <dbReference type="EMBL" id="SLN38643.1"/>
    </source>
</evidence>
<dbReference type="SUPFAM" id="SSF53649">
    <property type="entry name" value="Alkaline phosphatase-like"/>
    <property type="match status" value="1"/>
</dbReference>
<keyword evidence="1" id="KW-0479">Metal-binding</keyword>
<dbReference type="FunCoup" id="A0A1Y5SE43">
    <property type="interactions" value="205"/>
</dbReference>
<dbReference type="InParanoid" id="A0A1Y5SE43"/>
<dbReference type="PANTHER" id="PTHR45953">
    <property type="entry name" value="IDURONATE 2-SULFATASE"/>
    <property type="match status" value="1"/>
</dbReference>
<evidence type="ECO:0000256" key="2">
    <source>
        <dbReference type="ARBA" id="ARBA00022801"/>
    </source>
</evidence>
<evidence type="ECO:0000256" key="1">
    <source>
        <dbReference type="ARBA" id="ARBA00022723"/>
    </source>
</evidence>
<dbReference type="GO" id="GO:0046872">
    <property type="term" value="F:metal ion binding"/>
    <property type="evidence" value="ECO:0007669"/>
    <property type="project" value="UniProtKB-KW"/>
</dbReference>
<evidence type="ECO:0000313" key="5">
    <source>
        <dbReference type="Proteomes" id="UP000193200"/>
    </source>
</evidence>
<dbReference type="InterPro" id="IPR017850">
    <property type="entry name" value="Alkaline_phosphatase_core_sf"/>
</dbReference>
<dbReference type="Gene3D" id="3.40.720.10">
    <property type="entry name" value="Alkaline Phosphatase, subunit A"/>
    <property type="match status" value="1"/>
</dbReference>
<keyword evidence="5" id="KW-1185">Reference proteome</keyword>
<reference evidence="4 5" key="1">
    <citation type="submission" date="2017-03" db="EMBL/GenBank/DDBJ databases">
        <authorList>
            <person name="Afonso C.L."/>
            <person name="Miller P.J."/>
            <person name="Scott M.A."/>
            <person name="Spackman E."/>
            <person name="Goraichik I."/>
            <person name="Dimitrov K.M."/>
            <person name="Suarez D.L."/>
            <person name="Swayne D.E."/>
        </authorList>
    </citation>
    <scope>NUCLEOTIDE SEQUENCE [LARGE SCALE GENOMIC DNA]</scope>
    <source>
        <strain evidence="4 5">CECT 7691</strain>
    </source>
</reference>
<dbReference type="CDD" id="cd16028">
    <property type="entry name" value="PMH"/>
    <property type="match status" value="1"/>
</dbReference>
<dbReference type="EMBL" id="FWFR01000001">
    <property type="protein sequence ID" value="SLN38643.1"/>
    <property type="molecule type" value="Genomic_DNA"/>
</dbReference>
<dbReference type="GO" id="GO:0004065">
    <property type="term" value="F:arylsulfatase activity"/>
    <property type="evidence" value="ECO:0007669"/>
    <property type="project" value="UniProtKB-EC"/>
</dbReference>
<dbReference type="PANTHER" id="PTHR45953:SF1">
    <property type="entry name" value="IDURONATE 2-SULFATASE"/>
    <property type="match status" value="1"/>
</dbReference>
<dbReference type="Proteomes" id="UP000193200">
    <property type="component" value="Unassembled WGS sequence"/>
</dbReference>
<feature type="domain" description="Sulfatase N-terminal" evidence="3">
    <location>
        <begin position="2"/>
        <end position="368"/>
    </location>
</feature>
<protein>
    <submittedName>
        <fullName evidence="4">Arylsulfatase</fullName>
        <ecNumber evidence="4">3.1.6.1</ecNumber>
    </submittedName>
</protein>
<name>A0A1Y5SE43_9PROT</name>